<keyword evidence="3" id="KW-1185">Reference proteome</keyword>
<organism evidence="2 3">
    <name type="scientific">Marinisporobacter balticus</name>
    <dbReference type="NCBI Taxonomy" id="2018667"/>
    <lineage>
        <taxon>Bacteria</taxon>
        <taxon>Bacillati</taxon>
        <taxon>Bacillota</taxon>
        <taxon>Clostridia</taxon>
        <taxon>Peptostreptococcales</taxon>
        <taxon>Thermotaleaceae</taxon>
        <taxon>Marinisporobacter</taxon>
    </lineage>
</organism>
<evidence type="ECO:0000256" key="1">
    <source>
        <dbReference type="SAM" id="Phobius"/>
    </source>
</evidence>
<dbReference type="Proteomes" id="UP000294919">
    <property type="component" value="Unassembled WGS sequence"/>
</dbReference>
<proteinExistence type="predicted"/>
<keyword evidence="1" id="KW-1133">Transmembrane helix</keyword>
<keyword evidence="1" id="KW-0812">Transmembrane</keyword>
<dbReference type="RefSeq" id="WP_132242947.1">
    <property type="nucleotide sequence ID" value="NZ_SLWV01000003.1"/>
</dbReference>
<reference evidence="2 3" key="1">
    <citation type="submission" date="2019-03" db="EMBL/GenBank/DDBJ databases">
        <title>Genomic Encyclopedia of Type Strains, Phase IV (KMG-IV): sequencing the most valuable type-strain genomes for metagenomic binning, comparative biology and taxonomic classification.</title>
        <authorList>
            <person name="Goeker M."/>
        </authorList>
    </citation>
    <scope>NUCLEOTIDE SEQUENCE [LARGE SCALE GENOMIC DNA]</scope>
    <source>
        <strain evidence="2 3">DSM 102940</strain>
    </source>
</reference>
<comment type="caution">
    <text evidence="2">The sequence shown here is derived from an EMBL/GenBank/DDBJ whole genome shotgun (WGS) entry which is preliminary data.</text>
</comment>
<accession>A0A4R2L597</accession>
<keyword evidence="1" id="KW-0472">Membrane</keyword>
<feature type="transmembrane region" description="Helical" evidence="1">
    <location>
        <begin position="12"/>
        <end position="34"/>
    </location>
</feature>
<protein>
    <recommendedName>
        <fullName evidence="4">Flp pilus-assembly TadE/G-like protein</fullName>
    </recommendedName>
</protein>
<evidence type="ECO:0000313" key="3">
    <source>
        <dbReference type="Proteomes" id="UP000294919"/>
    </source>
</evidence>
<sequence>MRKYLKDEGSIVISSFIISSVLIVLILSTVTLFINDFYIVKSNENSIKAYYLAESGANKALSEIYKEMNQVIFKYLKELKEYKIAYVQNINKEEAMKKYMPPTLEMYLQREFLLKVDTFDEVVNQPFMNYSYKHSYNIKVNYDALYESIDILSIGIYNDAKKSIYAKVNLPVMYQEGVDGYNLPKIKVILPNFEIRPQTFR</sequence>
<dbReference type="AlphaFoldDB" id="A0A4R2L597"/>
<name>A0A4R2L597_9FIRM</name>
<gene>
    <name evidence="2" type="ORF">EV214_103232</name>
</gene>
<dbReference type="EMBL" id="SLWV01000003">
    <property type="protein sequence ID" value="TCO79179.1"/>
    <property type="molecule type" value="Genomic_DNA"/>
</dbReference>
<dbReference type="OrthoDB" id="1952581at2"/>
<evidence type="ECO:0008006" key="4">
    <source>
        <dbReference type="Google" id="ProtNLM"/>
    </source>
</evidence>
<evidence type="ECO:0000313" key="2">
    <source>
        <dbReference type="EMBL" id="TCO79179.1"/>
    </source>
</evidence>